<gene>
    <name evidence="1" type="ORF">HDF13_000021</name>
</gene>
<sequence length="583" mass="62445">MSSHANPQPNLNQHNRRKFLSQIGGTLAAGALASPVFASAQSGSEEAPSSAKVQTTASGFGIPSNPRVQASFAIRLNAAIAQALVPIPSHQTNGDQQRYPDGSATYTKVVLQDSIGLVNPAAYRTFTTALASGKPSDFENIIIGGTRTLNGPQGGLAFTLEGTDSHQFGSSPSPHNQETEVVVPAPPAFSSPAWSTELTELYWCSLLRDTAFTDYQTSPVAAAACAELTSMPSYAGPRTHSGQVTPNLLFRGSYPGETLGPYISQLIITPSFFGPLPLTNQYITYQAGLNYMLDPDSFLQVQNGINTGLTNQADPNVRFLQNGRGLAAWTHVDVLFQAYFVAFLVMNTLGVPLNPGNPYTASRTQNGFDTLGGPDISATIGEVAARVLDTVWYQKWFVHLRPRPESSGGIAYLTRTNQLGSLQARLNNNFLNSQALKASYEANNSWFLSQAFPEGSPAHPAYPTGHGTVAGACITVLKFFYDGNFVIPNPQVPAPDGLSLNPYTGPDAGSLTINGELNKLAHNITFGHGIHAGIHWRSDSDDSLRLGEAFAISFLQDKIRVYNEKLTVHLTKLDGSIATISNQ</sequence>
<keyword evidence="2" id="KW-1185">Reference proteome</keyword>
<proteinExistence type="predicted"/>
<dbReference type="EMBL" id="JACHEA010000001">
    <property type="protein sequence ID" value="MBB5337688.1"/>
    <property type="molecule type" value="Genomic_DNA"/>
</dbReference>
<dbReference type="Proteomes" id="UP000569005">
    <property type="component" value="Unassembled WGS sequence"/>
</dbReference>
<evidence type="ECO:0000313" key="1">
    <source>
        <dbReference type="EMBL" id="MBB5337688.1"/>
    </source>
</evidence>
<reference evidence="1" key="1">
    <citation type="submission" date="2020-08" db="EMBL/GenBank/DDBJ databases">
        <title>Genomic Encyclopedia of Type Strains, Phase IV (KMG-V): Genome sequencing to study the core and pangenomes of soil and plant-associated prokaryotes.</title>
        <authorList>
            <person name="Whitman W."/>
        </authorList>
    </citation>
    <scope>NUCLEOTIDE SEQUENCE</scope>
    <source>
        <strain evidence="1">M8UP15</strain>
    </source>
</reference>
<accession>A0ACC5NT04</accession>
<name>A0ACC5NT04_9BACT</name>
<organism evidence="1 2">
    <name type="scientific">Tunturiibacter gelidiferens</name>
    <dbReference type="NCBI Taxonomy" id="3069689"/>
    <lineage>
        <taxon>Bacteria</taxon>
        <taxon>Pseudomonadati</taxon>
        <taxon>Acidobacteriota</taxon>
        <taxon>Terriglobia</taxon>
        <taxon>Terriglobales</taxon>
        <taxon>Acidobacteriaceae</taxon>
        <taxon>Tunturiibacter</taxon>
    </lineage>
</organism>
<protein>
    <submittedName>
        <fullName evidence="1">Uncharacterized protein</fullName>
    </submittedName>
</protein>
<evidence type="ECO:0000313" key="2">
    <source>
        <dbReference type="Proteomes" id="UP000569005"/>
    </source>
</evidence>
<comment type="caution">
    <text evidence="1">The sequence shown here is derived from an EMBL/GenBank/DDBJ whole genome shotgun (WGS) entry which is preliminary data.</text>
</comment>